<gene>
    <name evidence="2" type="ORF">ERUC_LOCUS36125</name>
</gene>
<feature type="region of interest" description="Disordered" evidence="1">
    <location>
        <begin position="205"/>
        <end position="225"/>
    </location>
</feature>
<dbReference type="AlphaFoldDB" id="A0ABC8LJN7"/>
<proteinExistence type="predicted"/>
<reference evidence="2 3" key="1">
    <citation type="submission" date="2022-03" db="EMBL/GenBank/DDBJ databases">
        <authorList>
            <person name="Macdonald S."/>
            <person name="Ahmed S."/>
            <person name="Newling K."/>
        </authorList>
    </citation>
    <scope>NUCLEOTIDE SEQUENCE [LARGE SCALE GENOMIC DNA]</scope>
</reference>
<dbReference type="EMBL" id="CAKOAT010596264">
    <property type="protein sequence ID" value="CAH8383642.1"/>
    <property type="molecule type" value="Genomic_DNA"/>
</dbReference>
<comment type="caution">
    <text evidence="2">The sequence shown here is derived from an EMBL/GenBank/DDBJ whole genome shotgun (WGS) entry which is preliminary data.</text>
</comment>
<organism evidence="2 3">
    <name type="scientific">Eruca vesicaria subsp. sativa</name>
    <name type="common">Garden rocket</name>
    <name type="synonym">Eruca sativa</name>
    <dbReference type="NCBI Taxonomy" id="29727"/>
    <lineage>
        <taxon>Eukaryota</taxon>
        <taxon>Viridiplantae</taxon>
        <taxon>Streptophyta</taxon>
        <taxon>Embryophyta</taxon>
        <taxon>Tracheophyta</taxon>
        <taxon>Spermatophyta</taxon>
        <taxon>Magnoliopsida</taxon>
        <taxon>eudicotyledons</taxon>
        <taxon>Gunneridae</taxon>
        <taxon>Pentapetalae</taxon>
        <taxon>rosids</taxon>
        <taxon>malvids</taxon>
        <taxon>Brassicales</taxon>
        <taxon>Brassicaceae</taxon>
        <taxon>Brassiceae</taxon>
        <taxon>Eruca</taxon>
    </lineage>
</organism>
<evidence type="ECO:0000256" key="1">
    <source>
        <dbReference type="SAM" id="MobiDB-lite"/>
    </source>
</evidence>
<dbReference type="Proteomes" id="UP001642260">
    <property type="component" value="Unassembled WGS sequence"/>
</dbReference>
<evidence type="ECO:0000313" key="2">
    <source>
        <dbReference type="EMBL" id="CAH8383642.1"/>
    </source>
</evidence>
<accession>A0ABC8LJN7</accession>
<sequence>MEKIQHQKVRVRHMVMKPMEDRYPKWPNDKMDNERENLIKDIINGQLDEQFWDVTPTTNSPKKRKISVAASVIPNVSPSTKRQKGKEPAHGGETSDMVCFRIFLILCDTNTFFMMSLTWFVCGIQFAAQNVAILGLVDSISKLTEKIEGMDVSVAEKVTKSLEGTIQDKVDATMGPIKDELLKKIASLEKDVKFFKNKADVNIPQGVADSNSENSKANEDDASSNDLSWKIEKKISSLDGLPIQSVVKKEKKAKKTMEKEELKGEEDAVPLKKVKKEKKDTVRLKPVKKEKEDGRLKKVKKEKKAIDIRQLKDESILSQEWEDHLKWEKTEQCRQMLEELAGSLEKSTRRRKPQLTKTQVCPYVGSSMVKRIISDSKKAYDPLAKVESGKLQKLLDFIKQDLDSEEISYGDSSGQFYLVPREVWPTPDYGWLGDGHMAAALLMYHRRSMLSTSPYATSRIA</sequence>
<name>A0ABC8LJN7_ERUVS</name>
<protein>
    <submittedName>
        <fullName evidence="2">Uncharacterized protein</fullName>
    </submittedName>
</protein>
<evidence type="ECO:0000313" key="3">
    <source>
        <dbReference type="Proteomes" id="UP001642260"/>
    </source>
</evidence>
<keyword evidence="3" id="KW-1185">Reference proteome</keyword>